<sequence>MKKPFFAVASQFAFILRGPAPSSFETQACGLLLRMKGRGCLEGRRQTETLPSSPEFSHFRFSMIKWLTPSGDSSAKAAKDWRRLCFAVRQAPFWGGFRAVFPMSVGPMGSGDPPRNGES</sequence>
<name>A0A2S7K662_9PROT</name>
<organism evidence="1 2">
    <name type="scientific">Hyphococcus luteus</name>
    <dbReference type="NCBI Taxonomy" id="2058213"/>
    <lineage>
        <taxon>Bacteria</taxon>
        <taxon>Pseudomonadati</taxon>
        <taxon>Pseudomonadota</taxon>
        <taxon>Alphaproteobacteria</taxon>
        <taxon>Parvularculales</taxon>
        <taxon>Parvularculaceae</taxon>
        <taxon>Hyphococcus</taxon>
    </lineage>
</organism>
<proteinExistence type="predicted"/>
<dbReference type="EMBL" id="PJCH01000005">
    <property type="protein sequence ID" value="PQA87987.1"/>
    <property type="molecule type" value="Genomic_DNA"/>
</dbReference>
<accession>A0A2S7K662</accession>
<evidence type="ECO:0000313" key="2">
    <source>
        <dbReference type="Proteomes" id="UP000239504"/>
    </source>
</evidence>
<dbReference type="AlphaFoldDB" id="A0A2S7K662"/>
<protein>
    <submittedName>
        <fullName evidence="1">Uncharacterized protein</fullName>
    </submittedName>
</protein>
<keyword evidence="2" id="KW-1185">Reference proteome</keyword>
<evidence type="ECO:0000313" key="1">
    <source>
        <dbReference type="EMBL" id="PQA87987.1"/>
    </source>
</evidence>
<gene>
    <name evidence="1" type="ORF">CW354_06530</name>
</gene>
<reference evidence="1 2" key="1">
    <citation type="submission" date="2017-12" db="EMBL/GenBank/DDBJ databases">
        <authorList>
            <person name="Hurst M.R.H."/>
        </authorList>
    </citation>
    <scope>NUCLEOTIDE SEQUENCE [LARGE SCALE GENOMIC DNA]</scope>
    <source>
        <strain evidence="1 2">SY-3-19</strain>
    </source>
</reference>
<comment type="caution">
    <text evidence="1">The sequence shown here is derived from an EMBL/GenBank/DDBJ whole genome shotgun (WGS) entry which is preliminary data.</text>
</comment>
<dbReference type="Proteomes" id="UP000239504">
    <property type="component" value="Unassembled WGS sequence"/>
</dbReference>